<sequence length="137" mass="15221">MTESSDSSKQLAQLVDRCQQAMAHAWVVRAFLRHCDEAEDFPELTLISRSIFDVSRALETRVTDPMGYFKMLTKKIGKFRAAVEEFAKQVPEISSHTNFAQSVISLRGSVMILDESLKQAREVAIQAEASKTGPATG</sequence>
<evidence type="ECO:0000313" key="2">
    <source>
        <dbReference type="Proteomes" id="UP000317243"/>
    </source>
</evidence>
<reference evidence="1 2" key="1">
    <citation type="submission" date="2019-02" db="EMBL/GenBank/DDBJ databases">
        <title>Deep-cultivation of Planctomycetes and their phenomic and genomic characterization uncovers novel biology.</title>
        <authorList>
            <person name="Wiegand S."/>
            <person name="Jogler M."/>
            <person name="Boedeker C."/>
            <person name="Pinto D."/>
            <person name="Vollmers J."/>
            <person name="Rivas-Marin E."/>
            <person name="Kohn T."/>
            <person name="Peeters S.H."/>
            <person name="Heuer A."/>
            <person name="Rast P."/>
            <person name="Oberbeckmann S."/>
            <person name="Bunk B."/>
            <person name="Jeske O."/>
            <person name="Meyerdierks A."/>
            <person name="Storesund J.E."/>
            <person name="Kallscheuer N."/>
            <person name="Luecker S."/>
            <person name="Lage O.M."/>
            <person name="Pohl T."/>
            <person name="Merkel B.J."/>
            <person name="Hornburger P."/>
            <person name="Mueller R.-W."/>
            <person name="Bruemmer F."/>
            <person name="Labrenz M."/>
            <person name="Spormann A.M."/>
            <person name="Op Den Camp H."/>
            <person name="Overmann J."/>
            <person name="Amann R."/>
            <person name="Jetten M.S.M."/>
            <person name="Mascher T."/>
            <person name="Medema M.H."/>
            <person name="Devos D.P."/>
            <person name="Kaster A.-K."/>
            <person name="Ovreas L."/>
            <person name="Rohde M."/>
            <person name="Galperin M.Y."/>
            <person name="Jogler C."/>
        </authorList>
    </citation>
    <scope>NUCLEOTIDE SEQUENCE [LARGE SCALE GENOMIC DNA]</scope>
    <source>
        <strain evidence="1 2">KOR42</strain>
    </source>
</reference>
<proteinExistence type="predicted"/>
<organism evidence="1 2">
    <name type="scientific">Thalassoglobus neptunius</name>
    <dbReference type="NCBI Taxonomy" id="1938619"/>
    <lineage>
        <taxon>Bacteria</taxon>
        <taxon>Pseudomonadati</taxon>
        <taxon>Planctomycetota</taxon>
        <taxon>Planctomycetia</taxon>
        <taxon>Planctomycetales</taxon>
        <taxon>Planctomycetaceae</taxon>
        <taxon>Thalassoglobus</taxon>
    </lineage>
</organism>
<dbReference type="OrthoDB" id="281568at2"/>
<accession>A0A5C5X873</accession>
<name>A0A5C5X873_9PLAN</name>
<protein>
    <submittedName>
        <fullName evidence="1">Uncharacterized protein</fullName>
    </submittedName>
</protein>
<comment type="caution">
    <text evidence="1">The sequence shown here is derived from an EMBL/GenBank/DDBJ whole genome shotgun (WGS) entry which is preliminary data.</text>
</comment>
<dbReference type="AlphaFoldDB" id="A0A5C5X873"/>
<dbReference type="Proteomes" id="UP000317243">
    <property type="component" value="Unassembled WGS sequence"/>
</dbReference>
<keyword evidence="2" id="KW-1185">Reference proteome</keyword>
<gene>
    <name evidence="1" type="ORF">KOR42_24730</name>
</gene>
<evidence type="ECO:0000313" key="1">
    <source>
        <dbReference type="EMBL" id="TWT59084.1"/>
    </source>
</evidence>
<dbReference type="RefSeq" id="WP_146509863.1">
    <property type="nucleotide sequence ID" value="NZ_SIHI01000001.1"/>
</dbReference>
<dbReference type="EMBL" id="SIHI01000001">
    <property type="protein sequence ID" value="TWT59084.1"/>
    <property type="molecule type" value="Genomic_DNA"/>
</dbReference>